<sequence>MLVANESEELELLSVICSLNGEGQCKSQRALAEDFYPGEEPTQNKQSQIRKVIRRLRKKINPILSLPGGGGGYFFPDKANPEKGRLEVLAWRDYMRQRIKSECIITNQVLKACSIYLNDDFRQLVLPF</sequence>
<dbReference type="AlphaFoldDB" id="X0W8I2"/>
<organism evidence="1">
    <name type="scientific">marine sediment metagenome</name>
    <dbReference type="NCBI Taxonomy" id="412755"/>
    <lineage>
        <taxon>unclassified sequences</taxon>
        <taxon>metagenomes</taxon>
        <taxon>ecological metagenomes</taxon>
    </lineage>
</organism>
<name>X0W8I2_9ZZZZ</name>
<dbReference type="EMBL" id="BARS01030360">
    <property type="protein sequence ID" value="GAG20908.1"/>
    <property type="molecule type" value="Genomic_DNA"/>
</dbReference>
<reference evidence="1" key="1">
    <citation type="journal article" date="2014" name="Front. Microbiol.">
        <title>High frequency of phylogenetically diverse reductive dehalogenase-homologous genes in deep subseafloor sedimentary metagenomes.</title>
        <authorList>
            <person name="Kawai M."/>
            <person name="Futagami T."/>
            <person name="Toyoda A."/>
            <person name="Takaki Y."/>
            <person name="Nishi S."/>
            <person name="Hori S."/>
            <person name="Arai W."/>
            <person name="Tsubouchi T."/>
            <person name="Morono Y."/>
            <person name="Uchiyama I."/>
            <person name="Ito T."/>
            <person name="Fujiyama A."/>
            <person name="Inagaki F."/>
            <person name="Takami H."/>
        </authorList>
    </citation>
    <scope>NUCLEOTIDE SEQUENCE</scope>
    <source>
        <strain evidence="1">Expedition CK06-06</strain>
    </source>
</reference>
<protein>
    <submittedName>
        <fullName evidence="1">Uncharacterized protein</fullName>
    </submittedName>
</protein>
<proteinExistence type="predicted"/>
<accession>X0W8I2</accession>
<comment type="caution">
    <text evidence="1">The sequence shown here is derived from an EMBL/GenBank/DDBJ whole genome shotgun (WGS) entry which is preliminary data.</text>
</comment>
<evidence type="ECO:0000313" key="1">
    <source>
        <dbReference type="EMBL" id="GAG20908.1"/>
    </source>
</evidence>
<gene>
    <name evidence="1" type="ORF">S01H1_47353</name>
</gene>